<dbReference type="PROSITE" id="PS01085">
    <property type="entry name" value="RIBUL_P_3_EPIMER_1"/>
    <property type="match status" value="1"/>
</dbReference>
<dbReference type="InterPro" id="IPR011060">
    <property type="entry name" value="RibuloseP-bd_barrel"/>
</dbReference>
<dbReference type="GO" id="GO:0046872">
    <property type="term" value="F:metal ion binding"/>
    <property type="evidence" value="ECO:0007669"/>
    <property type="project" value="UniProtKB-KW"/>
</dbReference>
<dbReference type="GO" id="GO:0005975">
    <property type="term" value="P:carbohydrate metabolic process"/>
    <property type="evidence" value="ECO:0007669"/>
    <property type="project" value="InterPro"/>
</dbReference>
<evidence type="ECO:0000256" key="1">
    <source>
        <dbReference type="ARBA" id="ARBA00001782"/>
    </source>
</evidence>
<dbReference type="InterPro" id="IPR000056">
    <property type="entry name" value="Ribul_P_3_epim-like"/>
</dbReference>
<evidence type="ECO:0000256" key="3">
    <source>
        <dbReference type="ARBA" id="ARBA00001941"/>
    </source>
</evidence>
<dbReference type="AlphaFoldDB" id="A0A1D8JJ05"/>
<gene>
    <name evidence="11" type="ORF">BI350_14835</name>
</gene>
<dbReference type="Pfam" id="PF00834">
    <property type="entry name" value="Ribul_P_3_epim"/>
    <property type="match status" value="1"/>
</dbReference>
<keyword evidence="8" id="KW-0479">Metal-binding</keyword>
<comment type="cofactor">
    <cofactor evidence="5">
        <name>Fe(2+)</name>
        <dbReference type="ChEBI" id="CHEBI:29033"/>
    </cofactor>
</comment>
<comment type="cofactor">
    <cofactor evidence="2">
        <name>Mn(2+)</name>
        <dbReference type="ChEBI" id="CHEBI:29035"/>
    </cofactor>
</comment>
<evidence type="ECO:0000256" key="2">
    <source>
        <dbReference type="ARBA" id="ARBA00001936"/>
    </source>
</evidence>
<protein>
    <recommendedName>
        <fullName evidence="7 10">Ribulose-phosphate 3-epimerase</fullName>
        <ecNumber evidence="7 10">5.1.3.1</ecNumber>
    </recommendedName>
</protein>
<dbReference type="InterPro" id="IPR013785">
    <property type="entry name" value="Aldolase_TIM"/>
</dbReference>
<dbReference type="CDD" id="cd00429">
    <property type="entry name" value="RPE"/>
    <property type="match status" value="1"/>
</dbReference>
<name>A0A1D8JJ05_9BACL</name>
<comment type="cofactor">
    <cofactor evidence="4">
        <name>Zn(2+)</name>
        <dbReference type="ChEBI" id="CHEBI:29105"/>
    </cofactor>
</comment>
<evidence type="ECO:0000313" key="11">
    <source>
        <dbReference type="EMBL" id="AOV08688.1"/>
    </source>
</evidence>
<evidence type="ECO:0000256" key="5">
    <source>
        <dbReference type="ARBA" id="ARBA00001954"/>
    </source>
</evidence>
<dbReference type="EMBL" id="CP017560">
    <property type="protein sequence ID" value="AOV08688.1"/>
    <property type="molecule type" value="Genomic_DNA"/>
</dbReference>
<dbReference type="RefSeq" id="WP_075528854.1">
    <property type="nucleotide sequence ID" value="NZ_CP017560.1"/>
</dbReference>
<evidence type="ECO:0000313" key="12">
    <source>
        <dbReference type="Proteomes" id="UP000185746"/>
    </source>
</evidence>
<evidence type="ECO:0000256" key="9">
    <source>
        <dbReference type="ARBA" id="ARBA00023235"/>
    </source>
</evidence>
<comment type="cofactor">
    <cofactor evidence="3">
        <name>Co(2+)</name>
        <dbReference type="ChEBI" id="CHEBI:48828"/>
    </cofactor>
</comment>
<reference evidence="11 12" key="1">
    <citation type="submission" date="2016-09" db="EMBL/GenBank/DDBJ databases">
        <title>Complete genome sequence of the Lysinibacillus sphaericus LMG 22257, a specie of Bacillus with ureolytic activity that can effectively biodeposit calcium carbonate.</title>
        <authorList>
            <person name="Yan W."/>
        </authorList>
    </citation>
    <scope>NUCLEOTIDE SEQUENCE [LARGE SCALE GENOMIC DNA]</scope>
    <source>
        <strain evidence="11 12">LMG 22257</strain>
    </source>
</reference>
<keyword evidence="12" id="KW-1185">Reference proteome</keyword>
<dbReference type="InterPro" id="IPR026019">
    <property type="entry name" value="Ribul_P_3_epim"/>
</dbReference>
<dbReference type="NCBIfam" id="TIGR01163">
    <property type="entry name" value="rpe"/>
    <property type="match status" value="1"/>
</dbReference>
<dbReference type="GO" id="GO:0006098">
    <property type="term" value="P:pentose-phosphate shunt"/>
    <property type="evidence" value="ECO:0007669"/>
    <property type="project" value="UniProtKB-UniRule"/>
</dbReference>
<sequence>MKLLVSPSILSANFLNLERDVKRLEAAGADSIHIDIMDGVFVKNTTWGPSTVAAIRDITSLPLEVHLMIDKPERLIDDYLKTNADCIIIHPESTVFLRSNLLKIRDYGVSVGVALKLETPVQALENCLDLVNTVLVLTSDEGFGGQTFQSHALKKVSQIAKLRLKQELDFEIVVDGGINFDTGQQCQKAGADVLVAGSFVFKGEMETAIKLLQDI</sequence>
<proteinExistence type="inferred from homology"/>
<evidence type="ECO:0000256" key="4">
    <source>
        <dbReference type="ARBA" id="ARBA00001947"/>
    </source>
</evidence>
<dbReference type="FunFam" id="3.20.20.70:FF:000004">
    <property type="entry name" value="Ribulose-phosphate 3-epimerase"/>
    <property type="match status" value="1"/>
</dbReference>
<dbReference type="Proteomes" id="UP000185746">
    <property type="component" value="Chromosome"/>
</dbReference>
<dbReference type="SUPFAM" id="SSF51366">
    <property type="entry name" value="Ribulose-phoshate binding barrel"/>
    <property type="match status" value="1"/>
</dbReference>
<evidence type="ECO:0000256" key="10">
    <source>
        <dbReference type="NCBIfam" id="TIGR01163"/>
    </source>
</evidence>
<organism evidence="11 12">
    <name type="scientific">Sporosarcina ureilytica</name>
    <dbReference type="NCBI Taxonomy" id="298596"/>
    <lineage>
        <taxon>Bacteria</taxon>
        <taxon>Bacillati</taxon>
        <taxon>Bacillota</taxon>
        <taxon>Bacilli</taxon>
        <taxon>Bacillales</taxon>
        <taxon>Caryophanaceae</taxon>
        <taxon>Sporosarcina</taxon>
    </lineage>
</organism>
<dbReference type="PANTHER" id="PTHR11749">
    <property type="entry name" value="RIBULOSE-5-PHOSPHATE-3-EPIMERASE"/>
    <property type="match status" value="1"/>
</dbReference>
<comment type="similarity">
    <text evidence="6">Belongs to the ribulose-phosphate 3-epimerase family.</text>
</comment>
<dbReference type="KEGG" id="surl:BI350_14835"/>
<accession>A0A1D8JJ05</accession>
<dbReference type="EC" id="5.1.3.1" evidence="7 10"/>
<dbReference type="GO" id="GO:0005737">
    <property type="term" value="C:cytoplasm"/>
    <property type="evidence" value="ECO:0007669"/>
    <property type="project" value="UniProtKB-ARBA"/>
</dbReference>
<keyword evidence="9" id="KW-0413">Isomerase</keyword>
<evidence type="ECO:0000256" key="6">
    <source>
        <dbReference type="ARBA" id="ARBA00009541"/>
    </source>
</evidence>
<evidence type="ECO:0000256" key="7">
    <source>
        <dbReference type="ARBA" id="ARBA00013188"/>
    </source>
</evidence>
<dbReference type="GO" id="GO:0004750">
    <property type="term" value="F:D-ribulose-phosphate 3-epimerase activity"/>
    <property type="evidence" value="ECO:0007669"/>
    <property type="project" value="UniProtKB-UniRule"/>
</dbReference>
<dbReference type="NCBIfam" id="NF004076">
    <property type="entry name" value="PRK05581.1-4"/>
    <property type="match status" value="1"/>
</dbReference>
<comment type="catalytic activity">
    <reaction evidence="1">
        <text>D-ribulose 5-phosphate = D-xylulose 5-phosphate</text>
        <dbReference type="Rhea" id="RHEA:13677"/>
        <dbReference type="ChEBI" id="CHEBI:57737"/>
        <dbReference type="ChEBI" id="CHEBI:58121"/>
        <dbReference type="EC" id="5.1.3.1"/>
    </reaction>
</comment>
<evidence type="ECO:0000256" key="8">
    <source>
        <dbReference type="ARBA" id="ARBA00022723"/>
    </source>
</evidence>
<dbReference type="Gene3D" id="3.20.20.70">
    <property type="entry name" value="Aldolase class I"/>
    <property type="match status" value="1"/>
</dbReference>